<dbReference type="AlphaFoldDB" id="A0A6J7IP72"/>
<dbReference type="EMBL" id="CAEMXZ010000105">
    <property type="protein sequence ID" value="CAB4324125.1"/>
    <property type="molecule type" value="Genomic_DNA"/>
</dbReference>
<keyword evidence="1" id="KW-0472">Membrane</keyword>
<organism evidence="3">
    <name type="scientific">freshwater metagenome</name>
    <dbReference type="NCBI Taxonomy" id="449393"/>
    <lineage>
        <taxon>unclassified sequences</taxon>
        <taxon>metagenomes</taxon>
        <taxon>ecological metagenomes</taxon>
    </lineage>
</organism>
<keyword evidence="1" id="KW-1133">Transmembrane helix</keyword>
<sequence>MRPGTVLSIGLLLLIILGAAVMQLFVLAK</sequence>
<accession>A0A6J7IP72</accession>
<protein>
    <submittedName>
        <fullName evidence="3">Unannotated protein</fullName>
    </submittedName>
</protein>
<evidence type="ECO:0000256" key="1">
    <source>
        <dbReference type="SAM" id="Phobius"/>
    </source>
</evidence>
<name>A0A6J7IP72_9ZZZZ</name>
<dbReference type="EMBL" id="CAFBNC010000027">
    <property type="protein sequence ID" value="CAB4932551.1"/>
    <property type="molecule type" value="Genomic_DNA"/>
</dbReference>
<evidence type="ECO:0000313" key="3">
    <source>
        <dbReference type="EMBL" id="CAB4932551.1"/>
    </source>
</evidence>
<proteinExistence type="predicted"/>
<reference evidence="3" key="1">
    <citation type="submission" date="2020-05" db="EMBL/GenBank/DDBJ databases">
        <authorList>
            <person name="Chiriac C."/>
            <person name="Salcher M."/>
            <person name="Ghai R."/>
            <person name="Kavagutti S V."/>
        </authorList>
    </citation>
    <scope>NUCLEOTIDE SEQUENCE</scope>
</reference>
<gene>
    <name evidence="2" type="ORF">UFOPK1392_01889</name>
    <name evidence="3" type="ORF">UFOPK3733_00762</name>
</gene>
<keyword evidence="1" id="KW-0812">Transmembrane</keyword>
<feature type="transmembrane region" description="Helical" evidence="1">
    <location>
        <begin position="6"/>
        <end position="28"/>
    </location>
</feature>
<evidence type="ECO:0000313" key="2">
    <source>
        <dbReference type="EMBL" id="CAB4324125.1"/>
    </source>
</evidence>